<comment type="caution">
    <text evidence="2">The sequence shown here is derived from an EMBL/GenBank/DDBJ whole genome shotgun (WGS) entry which is preliminary data.</text>
</comment>
<proteinExistence type="predicted"/>
<evidence type="ECO:0000256" key="1">
    <source>
        <dbReference type="SAM" id="MobiDB-lite"/>
    </source>
</evidence>
<accession>A0A2U3E1Q9</accession>
<protein>
    <submittedName>
        <fullName evidence="2">Uncharacterized protein</fullName>
    </submittedName>
</protein>
<feature type="compositionally biased region" description="Basic residues" evidence="1">
    <location>
        <begin position="282"/>
        <end position="298"/>
    </location>
</feature>
<name>A0A2U3E1Q9_PURLI</name>
<feature type="compositionally biased region" description="Basic and acidic residues" evidence="1">
    <location>
        <begin position="324"/>
        <end position="338"/>
    </location>
</feature>
<gene>
    <name evidence="2" type="ORF">PCL_02207</name>
</gene>
<feature type="region of interest" description="Disordered" evidence="1">
    <location>
        <begin position="1"/>
        <end position="93"/>
    </location>
</feature>
<reference evidence="2 3" key="1">
    <citation type="journal article" date="2016" name="Front. Microbiol.">
        <title>Genome and transcriptome sequences reveal the specific parasitism of the nematophagous Purpureocillium lilacinum 36-1.</title>
        <authorList>
            <person name="Xie J."/>
            <person name="Li S."/>
            <person name="Mo C."/>
            <person name="Xiao X."/>
            <person name="Peng D."/>
            <person name="Wang G."/>
            <person name="Xiao Y."/>
        </authorList>
    </citation>
    <scope>NUCLEOTIDE SEQUENCE [LARGE SCALE GENOMIC DNA]</scope>
    <source>
        <strain evidence="2 3">36-1</strain>
    </source>
</reference>
<feature type="region of interest" description="Disordered" evidence="1">
    <location>
        <begin position="319"/>
        <end position="347"/>
    </location>
</feature>
<evidence type="ECO:0000313" key="3">
    <source>
        <dbReference type="Proteomes" id="UP000245956"/>
    </source>
</evidence>
<dbReference type="Proteomes" id="UP000245956">
    <property type="component" value="Unassembled WGS sequence"/>
</dbReference>
<dbReference type="EMBL" id="LCWV01000015">
    <property type="protein sequence ID" value="PWI68438.1"/>
    <property type="molecule type" value="Genomic_DNA"/>
</dbReference>
<sequence>MARVERRPGRVEGRPPRTRDQEVGRAFASGGGAEASKRARRRQRNGGAPTMLGSLLCAGAVTKGERRGRGRMHGGKKYEEGAGGMSSRKGKVGEEELARVPPQGAGGGAQTIWADGHPPSGSNAPQASETGTSFIQAAGHPYPASFSPPTHPPVTAATRQLSRQNGNDPPLLHHHLVQVRASWARYLTGDDPFLTSVWRRDVPRCRPKGGHSRKGTGPYCAVLYHGRTATSPTTLPLAGADTRLCWPKGAGIIMDVPAQVLGAAAVAGHMDEREPEPVRGPVSHHRPAHHHASVSHRRQVERALASELTATTARRALCPGLFDAKPERRKRDELRDATEGPSMETRG</sequence>
<feature type="region of interest" description="Disordered" evidence="1">
    <location>
        <begin position="271"/>
        <end position="298"/>
    </location>
</feature>
<dbReference type="AlphaFoldDB" id="A0A2U3E1Q9"/>
<evidence type="ECO:0000313" key="2">
    <source>
        <dbReference type="EMBL" id="PWI68438.1"/>
    </source>
</evidence>
<organism evidence="2 3">
    <name type="scientific">Purpureocillium lilacinum</name>
    <name type="common">Paecilomyces lilacinus</name>
    <dbReference type="NCBI Taxonomy" id="33203"/>
    <lineage>
        <taxon>Eukaryota</taxon>
        <taxon>Fungi</taxon>
        <taxon>Dikarya</taxon>
        <taxon>Ascomycota</taxon>
        <taxon>Pezizomycotina</taxon>
        <taxon>Sordariomycetes</taxon>
        <taxon>Hypocreomycetidae</taxon>
        <taxon>Hypocreales</taxon>
        <taxon>Ophiocordycipitaceae</taxon>
        <taxon>Purpureocillium</taxon>
    </lineage>
</organism>
<feature type="compositionally biased region" description="Basic residues" evidence="1">
    <location>
        <begin position="66"/>
        <end position="75"/>
    </location>
</feature>
<feature type="compositionally biased region" description="Basic and acidic residues" evidence="1">
    <location>
        <begin position="1"/>
        <end position="23"/>
    </location>
</feature>